<evidence type="ECO:0000313" key="8">
    <source>
        <dbReference type="EMBL" id="GAE90301.1"/>
    </source>
</evidence>
<dbReference type="GO" id="GO:0004825">
    <property type="term" value="F:methionine-tRNA ligase activity"/>
    <property type="evidence" value="ECO:0007669"/>
    <property type="project" value="UniProtKB-EC"/>
</dbReference>
<dbReference type="Gene3D" id="2.170.220.10">
    <property type="match status" value="1"/>
</dbReference>
<dbReference type="InterPro" id="IPR029038">
    <property type="entry name" value="MetRS_Zn"/>
</dbReference>
<dbReference type="InterPro" id="IPR023458">
    <property type="entry name" value="Met-tRNA_ligase_1"/>
</dbReference>
<keyword evidence="4" id="KW-0648">Protein biosynthesis</keyword>
<protein>
    <submittedName>
        <fullName evidence="8">Methionyl-tRNA synthetase</fullName>
    </submittedName>
</protein>
<dbReference type="GO" id="GO:0005829">
    <property type="term" value="C:cytosol"/>
    <property type="evidence" value="ECO:0007669"/>
    <property type="project" value="TreeGrafter"/>
</dbReference>
<evidence type="ECO:0000256" key="4">
    <source>
        <dbReference type="ARBA" id="ARBA00022917"/>
    </source>
</evidence>
<keyword evidence="3" id="KW-0067">ATP-binding</keyword>
<evidence type="ECO:0000256" key="1">
    <source>
        <dbReference type="ARBA" id="ARBA00022598"/>
    </source>
</evidence>
<dbReference type="AlphaFoldDB" id="W4VAT9"/>
<accession>W4VAT9</accession>
<keyword evidence="5 8" id="KW-0030">Aminoacyl-tRNA synthetase</keyword>
<reference evidence="8" key="1">
    <citation type="journal article" date="2014" name="Genome Announc.">
        <title>Draft Genome Sequence of Clostridium straminisolvens Strain JCM 21531T, Isolated from a Cellulose-Degrading Bacterial Community.</title>
        <authorList>
            <person name="Yuki M."/>
            <person name="Oshima K."/>
            <person name="Suda W."/>
            <person name="Sakamoto M."/>
            <person name="Kitamura K."/>
            <person name="Iida T."/>
            <person name="Hattori M."/>
            <person name="Ohkuma M."/>
        </authorList>
    </citation>
    <scope>NUCLEOTIDE SEQUENCE [LARGE SCALE GENOMIC DNA]</scope>
    <source>
        <strain evidence="8">JCM 21531</strain>
    </source>
</reference>
<dbReference type="InterPro" id="IPR015413">
    <property type="entry name" value="Methionyl/Leucyl_tRNA_Synth"/>
</dbReference>
<keyword evidence="9" id="KW-1185">Reference proteome</keyword>
<evidence type="ECO:0000256" key="5">
    <source>
        <dbReference type="ARBA" id="ARBA00023146"/>
    </source>
</evidence>
<dbReference type="Proteomes" id="UP000019109">
    <property type="component" value="Unassembled WGS sequence"/>
</dbReference>
<comment type="catalytic activity">
    <reaction evidence="6">
        <text>tRNA(Met) + L-methionine + ATP = L-methionyl-tRNA(Met) + AMP + diphosphate</text>
        <dbReference type="Rhea" id="RHEA:13481"/>
        <dbReference type="Rhea" id="RHEA-COMP:9667"/>
        <dbReference type="Rhea" id="RHEA-COMP:9698"/>
        <dbReference type="ChEBI" id="CHEBI:30616"/>
        <dbReference type="ChEBI" id="CHEBI:33019"/>
        <dbReference type="ChEBI" id="CHEBI:57844"/>
        <dbReference type="ChEBI" id="CHEBI:78442"/>
        <dbReference type="ChEBI" id="CHEBI:78530"/>
        <dbReference type="ChEBI" id="CHEBI:456215"/>
        <dbReference type="EC" id="6.1.1.10"/>
    </reaction>
</comment>
<evidence type="ECO:0000256" key="3">
    <source>
        <dbReference type="ARBA" id="ARBA00022840"/>
    </source>
</evidence>
<organism evidence="8 9">
    <name type="scientific">Acetivibrio straminisolvens JCM 21531</name>
    <dbReference type="NCBI Taxonomy" id="1294263"/>
    <lineage>
        <taxon>Bacteria</taxon>
        <taxon>Bacillati</taxon>
        <taxon>Bacillota</taxon>
        <taxon>Clostridia</taxon>
        <taxon>Eubacteriales</taxon>
        <taxon>Oscillospiraceae</taxon>
        <taxon>Acetivibrio</taxon>
    </lineage>
</organism>
<proteinExistence type="predicted"/>
<name>W4VAT9_9FIRM</name>
<dbReference type="GO" id="GO:0006431">
    <property type="term" value="P:methionyl-tRNA aminoacylation"/>
    <property type="evidence" value="ECO:0007669"/>
    <property type="project" value="TreeGrafter"/>
</dbReference>
<dbReference type="SUPFAM" id="SSF57770">
    <property type="entry name" value="Methionyl-tRNA synthetase (MetRS), Zn-domain"/>
    <property type="match status" value="1"/>
</dbReference>
<evidence type="ECO:0000259" key="7">
    <source>
        <dbReference type="Pfam" id="PF09334"/>
    </source>
</evidence>
<sequence length="41" mass="4495">MPDRFVKGLCPHCNKPARGDQCEACGSVLEPENLLYAECSI</sequence>
<keyword evidence="1" id="KW-0436">Ligase</keyword>
<comment type="caution">
    <text evidence="8">The sequence shown here is derived from an EMBL/GenBank/DDBJ whole genome shotgun (WGS) entry which is preliminary data.</text>
</comment>
<keyword evidence="2" id="KW-0547">Nucleotide-binding</keyword>
<evidence type="ECO:0000313" key="9">
    <source>
        <dbReference type="Proteomes" id="UP000019109"/>
    </source>
</evidence>
<evidence type="ECO:0000256" key="2">
    <source>
        <dbReference type="ARBA" id="ARBA00022741"/>
    </source>
</evidence>
<dbReference type="PANTHER" id="PTHR45765:SF1">
    <property type="entry name" value="METHIONINE--TRNA LIGASE, CYTOPLASMIC"/>
    <property type="match status" value="1"/>
</dbReference>
<gene>
    <name evidence="8" type="ORF">JCM21531_3896</name>
</gene>
<dbReference type="Pfam" id="PF09334">
    <property type="entry name" value="tRNA-synt_1g"/>
    <property type="match status" value="1"/>
</dbReference>
<dbReference type="STRING" id="1294263.JCM21531_3896"/>
<dbReference type="GO" id="GO:0005524">
    <property type="term" value="F:ATP binding"/>
    <property type="evidence" value="ECO:0007669"/>
    <property type="project" value="UniProtKB-KW"/>
</dbReference>
<evidence type="ECO:0000256" key="6">
    <source>
        <dbReference type="ARBA" id="ARBA00047364"/>
    </source>
</evidence>
<feature type="domain" description="Methionyl/Leucyl tRNA synthetase" evidence="7">
    <location>
        <begin position="1"/>
        <end position="41"/>
    </location>
</feature>
<dbReference type="PANTHER" id="PTHR45765">
    <property type="entry name" value="METHIONINE--TRNA LIGASE"/>
    <property type="match status" value="1"/>
</dbReference>
<dbReference type="EMBL" id="BAVR01000063">
    <property type="protein sequence ID" value="GAE90301.1"/>
    <property type="molecule type" value="Genomic_DNA"/>
</dbReference>